<keyword evidence="2" id="KW-1185">Reference proteome</keyword>
<evidence type="ECO:0000313" key="2">
    <source>
        <dbReference type="Proteomes" id="UP001152523"/>
    </source>
</evidence>
<evidence type="ECO:0000313" key="1">
    <source>
        <dbReference type="EMBL" id="CAH9091210.1"/>
    </source>
</evidence>
<sequence length="143" mass="16799">MQNYELFVMKHNESIRDMIIRSTNIINELSTLGNEILVEDHVRKVMTSLPSTWKPKTTAIEKTKNLSTLTLEDLMGSLMVYELGLQEKQDAENVRKERGISLKEREEEYSESESEDEISMFKQFGKVYRQFKNNKNKQGKKNF</sequence>
<proteinExistence type="predicted"/>
<organism evidence="1 2">
    <name type="scientific">Cuscuta epithymum</name>
    <dbReference type="NCBI Taxonomy" id="186058"/>
    <lineage>
        <taxon>Eukaryota</taxon>
        <taxon>Viridiplantae</taxon>
        <taxon>Streptophyta</taxon>
        <taxon>Embryophyta</taxon>
        <taxon>Tracheophyta</taxon>
        <taxon>Spermatophyta</taxon>
        <taxon>Magnoliopsida</taxon>
        <taxon>eudicotyledons</taxon>
        <taxon>Gunneridae</taxon>
        <taxon>Pentapetalae</taxon>
        <taxon>asterids</taxon>
        <taxon>lamiids</taxon>
        <taxon>Solanales</taxon>
        <taxon>Convolvulaceae</taxon>
        <taxon>Cuscuteae</taxon>
        <taxon>Cuscuta</taxon>
        <taxon>Cuscuta subgen. Cuscuta</taxon>
    </lineage>
</organism>
<protein>
    <recommendedName>
        <fullName evidence="3">UBN2 domain-containing protein</fullName>
    </recommendedName>
</protein>
<dbReference type="PANTHER" id="PTHR34676">
    <property type="entry name" value="DUF4219 DOMAIN-CONTAINING PROTEIN-RELATED"/>
    <property type="match status" value="1"/>
</dbReference>
<evidence type="ECO:0008006" key="3">
    <source>
        <dbReference type="Google" id="ProtNLM"/>
    </source>
</evidence>
<name>A0AAV0D2F5_9ASTE</name>
<accession>A0AAV0D2F5</accession>
<dbReference type="EMBL" id="CAMAPF010000068">
    <property type="protein sequence ID" value="CAH9091210.1"/>
    <property type="molecule type" value="Genomic_DNA"/>
</dbReference>
<dbReference type="PANTHER" id="PTHR34676:SF8">
    <property type="entry name" value="TRANSMEMBRANE PROTEIN"/>
    <property type="match status" value="1"/>
</dbReference>
<dbReference type="Proteomes" id="UP001152523">
    <property type="component" value="Unassembled WGS sequence"/>
</dbReference>
<comment type="caution">
    <text evidence="1">The sequence shown here is derived from an EMBL/GenBank/DDBJ whole genome shotgun (WGS) entry which is preliminary data.</text>
</comment>
<reference evidence="1" key="1">
    <citation type="submission" date="2022-07" db="EMBL/GenBank/DDBJ databases">
        <authorList>
            <person name="Macas J."/>
            <person name="Novak P."/>
            <person name="Neumann P."/>
        </authorList>
    </citation>
    <scope>NUCLEOTIDE SEQUENCE</scope>
</reference>
<gene>
    <name evidence="1" type="ORF">CEPIT_LOCUS11629</name>
</gene>
<dbReference type="AlphaFoldDB" id="A0AAV0D2F5"/>
<dbReference type="Pfam" id="PF14223">
    <property type="entry name" value="Retrotran_gag_2"/>
    <property type="match status" value="1"/>
</dbReference>